<reference evidence="3 4" key="1">
    <citation type="submission" date="2016-11" db="EMBL/GenBank/DDBJ databases">
        <title>Draft Genome Sequences of Nine Cyanobacterial Strains from Diverse Habitats.</title>
        <authorList>
            <person name="Zhu T."/>
            <person name="Hou S."/>
            <person name="Lu X."/>
            <person name="Hess W.R."/>
        </authorList>
    </citation>
    <scope>NUCLEOTIDE SEQUENCE [LARGE SCALE GENOMIC DNA]</scope>
    <source>
        <strain evidence="3 4">NIES-30</strain>
    </source>
</reference>
<proteinExistence type="predicted"/>
<dbReference type="STRING" id="549789.NIES30_03045"/>
<sequence>MVWPLTLGLVGCGNRLDTAAVESAIQADIERQGRRLSLKAVLCPEGVKRQAEAYFRCVGELDDGGTFTINVIQQDSQGNVTWEVPNSKALLNLPKVEDSIQQGLSQTYGQRALIDCGSATYRANQPGDRFECQVVGGMTTDASTITAVVVSIDPDGDLNWQEQAAAPGGSLQAIAAPDNPSPPNTATAPLPQAAAPATMPKPTAATGPGGRIVNRPYVRGDND</sequence>
<protein>
    <recommendedName>
        <fullName evidence="2">DUF4333 domain-containing protein</fullName>
    </recommendedName>
</protein>
<evidence type="ECO:0000259" key="2">
    <source>
        <dbReference type="Pfam" id="PF14230"/>
    </source>
</evidence>
<organism evidence="3 4">
    <name type="scientific">Phormidium tenue NIES-30</name>
    <dbReference type="NCBI Taxonomy" id="549789"/>
    <lineage>
        <taxon>Bacteria</taxon>
        <taxon>Bacillati</taxon>
        <taxon>Cyanobacteriota</taxon>
        <taxon>Cyanophyceae</taxon>
        <taxon>Oscillatoriophycideae</taxon>
        <taxon>Oscillatoriales</taxon>
        <taxon>Oscillatoriaceae</taxon>
        <taxon>Phormidium</taxon>
    </lineage>
</organism>
<dbReference type="RefSeq" id="WP_073606873.1">
    <property type="nucleotide sequence ID" value="NZ_MRCG01000001.1"/>
</dbReference>
<evidence type="ECO:0000313" key="4">
    <source>
        <dbReference type="Proteomes" id="UP000185557"/>
    </source>
</evidence>
<dbReference type="InterPro" id="IPR025637">
    <property type="entry name" value="DUF4333"/>
</dbReference>
<gene>
    <name evidence="3" type="ORF">NIES30_03045</name>
</gene>
<dbReference type="AlphaFoldDB" id="A0A1U7JBH2"/>
<dbReference type="Pfam" id="PF14230">
    <property type="entry name" value="DUF4333"/>
    <property type="match status" value="1"/>
</dbReference>
<comment type="caution">
    <text evidence="3">The sequence shown here is derived from an EMBL/GenBank/DDBJ whole genome shotgun (WGS) entry which is preliminary data.</text>
</comment>
<feature type="domain" description="DUF4333" evidence="2">
    <location>
        <begin position="12"/>
        <end position="78"/>
    </location>
</feature>
<evidence type="ECO:0000256" key="1">
    <source>
        <dbReference type="SAM" id="MobiDB-lite"/>
    </source>
</evidence>
<keyword evidence="4" id="KW-1185">Reference proteome</keyword>
<dbReference type="EMBL" id="MRCG01000001">
    <property type="protein sequence ID" value="OKH51062.1"/>
    <property type="molecule type" value="Genomic_DNA"/>
</dbReference>
<evidence type="ECO:0000313" key="3">
    <source>
        <dbReference type="EMBL" id="OKH51062.1"/>
    </source>
</evidence>
<accession>A0A1U7JBH2</accession>
<feature type="compositionally biased region" description="Low complexity" evidence="1">
    <location>
        <begin position="184"/>
        <end position="206"/>
    </location>
</feature>
<feature type="region of interest" description="Disordered" evidence="1">
    <location>
        <begin position="171"/>
        <end position="223"/>
    </location>
</feature>
<name>A0A1U7JBH2_9CYAN</name>
<dbReference type="Proteomes" id="UP000185557">
    <property type="component" value="Unassembled WGS sequence"/>
</dbReference>